<dbReference type="RefSeq" id="WP_284330674.1">
    <property type="nucleotide sequence ID" value="NZ_BSOA01000003.1"/>
</dbReference>
<dbReference type="Gene3D" id="3.40.50.720">
    <property type="entry name" value="NAD(P)-binding Rossmann-like Domain"/>
    <property type="match status" value="1"/>
</dbReference>
<feature type="domain" description="ABC-three component systems C-terminal" evidence="3">
    <location>
        <begin position="543"/>
        <end position="772"/>
    </location>
</feature>
<reference evidence="5" key="1">
    <citation type="journal article" date="2019" name="Int. J. Syst. Evol. Microbiol.">
        <title>The Global Catalogue of Microorganisms (GCM) 10K type strain sequencing project: providing services to taxonomists for standard genome sequencing and annotation.</title>
        <authorList>
            <consortium name="The Broad Institute Genomics Platform"/>
            <consortium name="The Broad Institute Genome Sequencing Center for Infectious Disease"/>
            <person name="Wu L."/>
            <person name="Ma J."/>
        </authorList>
    </citation>
    <scope>NUCLEOTIDE SEQUENCE [LARGE SCALE GENOMIC DNA]</scope>
    <source>
        <strain evidence="5">NBRC 111981</strain>
    </source>
</reference>
<proteinExistence type="predicted"/>
<name>A0ABQ5X873_9GAMM</name>
<dbReference type="InterPro" id="IPR006076">
    <property type="entry name" value="FAD-dep_OxRdtase"/>
</dbReference>
<dbReference type="Pfam" id="PF01266">
    <property type="entry name" value="DAO"/>
    <property type="match status" value="1"/>
</dbReference>
<dbReference type="SUPFAM" id="SSF51905">
    <property type="entry name" value="FAD/NAD(P)-binding domain"/>
    <property type="match status" value="1"/>
</dbReference>
<gene>
    <name evidence="4" type="ORF">GCM10007898_08140</name>
</gene>
<dbReference type="Pfam" id="PF20278">
    <property type="entry name" value="CTD2"/>
    <property type="match status" value="1"/>
</dbReference>
<dbReference type="EMBL" id="BSOA01000003">
    <property type="protein sequence ID" value="GLQ87248.1"/>
    <property type="molecule type" value="Genomic_DNA"/>
</dbReference>
<evidence type="ECO:0008006" key="6">
    <source>
        <dbReference type="Google" id="ProtNLM"/>
    </source>
</evidence>
<feature type="domain" description="FAD dependent oxidoreductase" evidence="2">
    <location>
        <begin position="63"/>
        <end position="113"/>
    </location>
</feature>
<dbReference type="InterPro" id="IPR046918">
    <property type="entry name" value="ABC-3C_CTD2"/>
</dbReference>
<comment type="caution">
    <text evidence="4">The sequence shown here is derived from an EMBL/GenBank/DDBJ whole genome shotgun (WGS) entry which is preliminary data.</text>
</comment>
<evidence type="ECO:0000313" key="4">
    <source>
        <dbReference type="EMBL" id="GLQ87248.1"/>
    </source>
</evidence>
<keyword evidence="1" id="KW-0560">Oxidoreductase</keyword>
<keyword evidence="5" id="KW-1185">Reference proteome</keyword>
<evidence type="ECO:0000313" key="5">
    <source>
        <dbReference type="Proteomes" id="UP001156627"/>
    </source>
</evidence>
<accession>A0ABQ5X873</accession>
<protein>
    <recommendedName>
        <fullName evidence="6">FAD dependent oxidoreductase</fullName>
    </recommendedName>
</protein>
<evidence type="ECO:0000256" key="1">
    <source>
        <dbReference type="ARBA" id="ARBA00023002"/>
    </source>
</evidence>
<dbReference type="InterPro" id="IPR036188">
    <property type="entry name" value="FAD/NAD-bd_sf"/>
</dbReference>
<evidence type="ECO:0000259" key="2">
    <source>
        <dbReference type="Pfam" id="PF01266"/>
    </source>
</evidence>
<sequence>MASIELSPEELISAATIPGKGGLYFLGPFTPRITFFSQQVRALRLARALHELGYFKSGQGIGVVGAGAAGATMAVALALLGHKVTLFDQSGEILHLQSGSTRLLHPHIYEWPQFGSLDDRAGLPILDWSAGMGKVVVPGLRTDFNTLCAGLTDLSFEKGCVLTKLEPSGKEWALTFKRNAKLEHRNLDHVFLTMGFGDELPCGAVTPEDYWKPGAIGTNATEAVKDTTYVVSGNGDGALTVILGLLIQDFEHDKFTREFLNFSRPDKLREAADKVYTSKALDADVEAELRTTVLPILSQYGVIETIKKKLRTDRIVTVNANGSLFAAGRASQLNQCMVLALLEAAEVALLTVARSNGFVTACTNSDAGVTLTGTAIAGVADTNTYKHAILRHGPNIEQRYSPAGNLIGDYEAHIKKLIATNQLFGVPPALDDETYDLFEAKRIKRLEHAATHSAALAAATEKRRVIEIAIDAATKVLVERGCRSVADIAQECEQLPERFWVDIHVAPDNLPYPLDLVRLARASGQKIELRAGSEVLSAWNDIAPGIVKAPTPSSARHVSQYGSVTIADYVDACLVRLLDKGIQAAIAAQASAMLGSISSQILGLISTTWAGWKVTLSADPKLQFDFLRWLANVEQQAAKPWSGDHGSLKHMVNALIMIAATHAGEPLTPRSIANGNLAFASNGVGIGTGCEGIGLQLLSSRTTPDDWDADALILAAANEVIVSDPAGTVMDGGDAGNSIKAARRVRPAIIQNDKRWRTHLGDSLASWKQAVELEFAEWRERQEKELKRILK</sequence>
<dbReference type="Proteomes" id="UP001156627">
    <property type="component" value="Unassembled WGS sequence"/>
</dbReference>
<evidence type="ECO:0000259" key="3">
    <source>
        <dbReference type="Pfam" id="PF20278"/>
    </source>
</evidence>
<organism evidence="4 5">
    <name type="scientific">Dyella flagellata</name>
    <dbReference type="NCBI Taxonomy" id="1867833"/>
    <lineage>
        <taxon>Bacteria</taxon>
        <taxon>Pseudomonadati</taxon>
        <taxon>Pseudomonadota</taxon>
        <taxon>Gammaproteobacteria</taxon>
        <taxon>Lysobacterales</taxon>
        <taxon>Rhodanobacteraceae</taxon>
        <taxon>Dyella</taxon>
    </lineage>
</organism>